<dbReference type="Gene3D" id="1.20.5.170">
    <property type="match status" value="1"/>
</dbReference>
<dbReference type="STRING" id="101127.A0A1X2GQD8"/>
<dbReference type="SUPFAM" id="SSF57959">
    <property type="entry name" value="Leucine zipper domain"/>
    <property type="match status" value="1"/>
</dbReference>
<comment type="subcellular location">
    <subcellularLocation>
        <location evidence="2">Cytoplasm</location>
    </subcellularLocation>
    <subcellularLocation>
        <location evidence="1">Nucleus</location>
    </subcellularLocation>
</comment>
<sequence length="398" mass="43635">MNNNNNSTPVPSINLAAIKDNPQLQQLLMMTLATINANQVNSTTNNTTNNNNASDQISHADASSPSSPTQASHDKRKHNDIEEDNAGSPNNSDTQEKPKSGRKPLTEEEIRIQTEHDPKSKRKLQNRQAQRAFRERRLNYVKELEDRIKDLEAQQDQQSDKLAEENQKLREVIQQLQLENAILGGSASSFDVPLSSVSVATERPQKLLRSIASDDTRLHNNVLLGNRASASPSTSSPETLSFALADADSPPSVSSSNKSSTHTPDTTVDDLFAATMPTDILASFNSSTQPIFDQPIFDSENPLGKAEDVGDIFSSLIQFDAQPPVPASPLKSCTSSSNRAPVSLSEAWDELASHPRFDDFDIDLLCSEMKNKAVCSDEHGDLSNDGWQKYLVDPTKNV</sequence>
<dbReference type="GO" id="GO:0005737">
    <property type="term" value="C:cytoplasm"/>
    <property type="evidence" value="ECO:0007669"/>
    <property type="project" value="UniProtKB-SubCell"/>
</dbReference>
<dbReference type="PROSITE" id="PS50217">
    <property type="entry name" value="BZIP"/>
    <property type="match status" value="1"/>
</dbReference>
<dbReference type="InterPro" id="IPR050936">
    <property type="entry name" value="AP-1-like"/>
</dbReference>
<comment type="caution">
    <text evidence="7">The sequence shown here is derived from an EMBL/GenBank/DDBJ whole genome shotgun (WGS) entry which is preliminary data.</text>
</comment>
<feature type="compositionally biased region" description="Basic and acidic residues" evidence="5">
    <location>
        <begin position="94"/>
        <end position="118"/>
    </location>
</feature>
<gene>
    <name evidence="7" type="ORF">DM01DRAFT_1333557</name>
</gene>
<evidence type="ECO:0000259" key="6">
    <source>
        <dbReference type="PROSITE" id="PS50217"/>
    </source>
</evidence>
<dbReference type="GO" id="GO:0001228">
    <property type="term" value="F:DNA-binding transcription activator activity, RNA polymerase II-specific"/>
    <property type="evidence" value="ECO:0007669"/>
    <property type="project" value="TreeGrafter"/>
</dbReference>
<dbReference type="OrthoDB" id="5380163at2759"/>
<evidence type="ECO:0000313" key="7">
    <source>
        <dbReference type="EMBL" id="ORX58952.1"/>
    </source>
</evidence>
<organism evidence="7 8">
    <name type="scientific">Hesseltinella vesiculosa</name>
    <dbReference type="NCBI Taxonomy" id="101127"/>
    <lineage>
        <taxon>Eukaryota</taxon>
        <taxon>Fungi</taxon>
        <taxon>Fungi incertae sedis</taxon>
        <taxon>Mucoromycota</taxon>
        <taxon>Mucoromycotina</taxon>
        <taxon>Mucoromycetes</taxon>
        <taxon>Mucorales</taxon>
        <taxon>Cunninghamellaceae</taxon>
        <taxon>Hesseltinella</taxon>
    </lineage>
</organism>
<keyword evidence="3" id="KW-0539">Nucleus</keyword>
<dbReference type="CDD" id="cd14688">
    <property type="entry name" value="bZIP_YAP"/>
    <property type="match status" value="1"/>
</dbReference>
<dbReference type="Pfam" id="PF08601">
    <property type="entry name" value="PAP1"/>
    <property type="match status" value="1"/>
</dbReference>
<dbReference type="InterPro" id="IPR013910">
    <property type="entry name" value="TF_PAP1"/>
</dbReference>
<feature type="region of interest" description="Disordered" evidence="5">
    <location>
        <begin position="225"/>
        <end position="266"/>
    </location>
</feature>
<evidence type="ECO:0000313" key="8">
    <source>
        <dbReference type="Proteomes" id="UP000242146"/>
    </source>
</evidence>
<dbReference type="Gene3D" id="1.10.238.100">
    <property type="entry name" value="YAP1 redox domain. Chain B"/>
    <property type="match status" value="1"/>
</dbReference>
<dbReference type="PANTHER" id="PTHR40621:SF6">
    <property type="entry name" value="AP-1-LIKE TRANSCRIPTION FACTOR YAP1-RELATED"/>
    <property type="match status" value="1"/>
</dbReference>
<dbReference type="InterPro" id="IPR046347">
    <property type="entry name" value="bZIP_sf"/>
</dbReference>
<dbReference type="GO" id="GO:0000976">
    <property type="term" value="F:transcription cis-regulatory region binding"/>
    <property type="evidence" value="ECO:0007669"/>
    <property type="project" value="InterPro"/>
</dbReference>
<feature type="region of interest" description="Disordered" evidence="5">
    <location>
        <begin position="43"/>
        <end position="131"/>
    </location>
</feature>
<dbReference type="GO" id="GO:0033554">
    <property type="term" value="P:cellular response to stress"/>
    <property type="evidence" value="ECO:0007669"/>
    <property type="project" value="UniProtKB-ARBA"/>
</dbReference>
<dbReference type="PANTHER" id="PTHR40621">
    <property type="entry name" value="TRANSCRIPTION FACTOR KAPC-RELATED"/>
    <property type="match status" value="1"/>
</dbReference>
<dbReference type="SUPFAM" id="SSF111430">
    <property type="entry name" value="YAP1 redox domain"/>
    <property type="match status" value="1"/>
</dbReference>
<dbReference type="SMART" id="SM00338">
    <property type="entry name" value="BRLZ"/>
    <property type="match status" value="1"/>
</dbReference>
<reference evidence="7 8" key="1">
    <citation type="submission" date="2016-07" db="EMBL/GenBank/DDBJ databases">
        <title>Pervasive Adenine N6-methylation of Active Genes in Fungi.</title>
        <authorList>
            <consortium name="DOE Joint Genome Institute"/>
            <person name="Mondo S.J."/>
            <person name="Dannebaum R.O."/>
            <person name="Kuo R.C."/>
            <person name="Labutti K."/>
            <person name="Haridas S."/>
            <person name="Kuo A."/>
            <person name="Salamov A."/>
            <person name="Ahrendt S.R."/>
            <person name="Lipzen A."/>
            <person name="Sullivan W."/>
            <person name="Andreopoulos W.B."/>
            <person name="Clum A."/>
            <person name="Lindquist E."/>
            <person name="Daum C."/>
            <person name="Ramamoorthy G.K."/>
            <person name="Gryganskyi A."/>
            <person name="Culley D."/>
            <person name="Magnuson J.K."/>
            <person name="James T.Y."/>
            <person name="O'Malley M.A."/>
            <person name="Stajich J.E."/>
            <person name="Spatafora J.W."/>
            <person name="Visel A."/>
            <person name="Grigoriev I.V."/>
        </authorList>
    </citation>
    <scope>NUCLEOTIDE SEQUENCE [LARGE SCALE GENOMIC DNA]</scope>
    <source>
        <strain evidence="7 8">NRRL 3301</strain>
    </source>
</reference>
<evidence type="ECO:0000256" key="5">
    <source>
        <dbReference type="SAM" id="MobiDB-lite"/>
    </source>
</evidence>
<dbReference type="Proteomes" id="UP000242146">
    <property type="component" value="Unassembled WGS sequence"/>
</dbReference>
<feature type="coiled-coil region" evidence="4">
    <location>
        <begin position="134"/>
        <end position="179"/>
    </location>
</feature>
<dbReference type="AlphaFoldDB" id="A0A1X2GQD8"/>
<proteinExistence type="predicted"/>
<feature type="compositionally biased region" description="Low complexity" evidence="5">
    <location>
        <begin position="43"/>
        <end position="52"/>
    </location>
</feature>
<dbReference type="Pfam" id="PF00170">
    <property type="entry name" value="bZIP_1"/>
    <property type="match status" value="1"/>
</dbReference>
<evidence type="ECO:0000256" key="2">
    <source>
        <dbReference type="ARBA" id="ARBA00004496"/>
    </source>
</evidence>
<feature type="compositionally biased region" description="Polar residues" evidence="5">
    <location>
        <begin position="53"/>
        <end position="71"/>
    </location>
</feature>
<name>A0A1X2GQD8_9FUNG</name>
<keyword evidence="8" id="KW-1185">Reference proteome</keyword>
<accession>A0A1X2GQD8</accession>
<dbReference type="EMBL" id="MCGT01000006">
    <property type="protein sequence ID" value="ORX58952.1"/>
    <property type="molecule type" value="Genomic_DNA"/>
</dbReference>
<dbReference type="InterPro" id="IPR004827">
    <property type="entry name" value="bZIP"/>
</dbReference>
<protein>
    <recommendedName>
        <fullName evidence="6">BZIP domain-containing protein</fullName>
    </recommendedName>
</protein>
<evidence type="ECO:0000256" key="1">
    <source>
        <dbReference type="ARBA" id="ARBA00004123"/>
    </source>
</evidence>
<dbReference type="InterPro" id="IPR023167">
    <property type="entry name" value="Yap1_redox_dom_sf"/>
</dbReference>
<dbReference type="PROSITE" id="PS00036">
    <property type="entry name" value="BZIP_BASIC"/>
    <property type="match status" value="1"/>
</dbReference>
<evidence type="ECO:0000256" key="4">
    <source>
        <dbReference type="SAM" id="Coils"/>
    </source>
</evidence>
<evidence type="ECO:0000256" key="3">
    <source>
        <dbReference type="ARBA" id="ARBA00023242"/>
    </source>
</evidence>
<feature type="compositionally biased region" description="Low complexity" evidence="5">
    <location>
        <begin position="228"/>
        <end position="241"/>
    </location>
</feature>
<keyword evidence="4" id="KW-0175">Coiled coil</keyword>
<feature type="compositionally biased region" description="Low complexity" evidence="5">
    <location>
        <begin position="249"/>
        <end position="260"/>
    </location>
</feature>
<dbReference type="GO" id="GO:0090575">
    <property type="term" value="C:RNA polymerase II transcription regulator complex"/>
    <property type="evidence" value="ECO:0007669"/>
    <property type="project" value="TreeGrafter"/>
</dbReference>
<feature type="domain" description="BZIP" evidence="6">
    <location>
        <begin position="116"/>
        <end position="172"/>
    </location>
</feature>